<evidence type="ECO:0000313" key="1">
    <source>
        <dbReference type="EMBL" id="KFB52258.1"/>
    </source>
</evidence>
<gene>
    <name evidence="1" type="ORF">ZHAS_00020373</name>
</gene>
<dbReference type="AlphaFoldDB" id="A0A084WPW4"/>
<organism evidence="1">
    <name type="scientific">Anopheles sinensis</name>
    <name type="common">Mosquito</name>
    <dbReference type="NCBI Taxonomy" id="74873"/>
    <lineage>
        <taxon>Eukaryota</taxon>
        <taxon>Metazoa</taxon>
        <taxon>Ecdysozoa</taxon>
        <taxon>Arthropoda</taxon>
        <taxon>Hexapoda</taxon>
        <taxon>Insecta</taxon>
        <taxon>Pterygota</taxon>
        <taxon>Neoptera</taxon>
        <taxon>Endopterygota</taxon>
        <taxon>Diptera</taxon>
        <taxon>Nematocera</taxon>
        <taxon>Culicoidea</taxon>
        <taxon>Culicidae</taxon>
        <taxon>Anophelinae</taxon>
        <taxon>Anopheles</taxon>
    </lineage>
</organism>
<dbReference type="VEuPathDB" id="VectorBase:ASIC020373"/>
<name>A0A084WPW4_ANOSI</name>
<keyword evidence="3" id="KW-1185">Reference proteome</keyword>
<proteinExistence type="predicted"/>
<evidence type="ECO:0000313" key="2">
    <source>
        <dbReference type="EnsemblMetazoa" id="ASIC020373-PA"/>
    </source>
</evidence>
<dbReference type="EnsemblMetazoa" id="ASIC020373-RA">
    <property type="protein sequence ID" value="ASIC020373-PA"/>
    <property type="gene ID" value="ASIC020373"/>
</dbReference>
<accession>A0A084WPW4</accession>
<reference evidence="2" key="2">
    <citation type="submission" date="2020-05" db="UniProtKB">
        <authorList>
            <consortium name="EnsemblMetazoa"/>
        </authorList>
    </citation>
    <scope>IDENTIFICATION</scope>
</reference>
<dbReference type="EMBL" id="KE525369">
    <property type="protein sequence ID" value="KFB52258.1"/>
    <property type="molecule type" value="Genomic_DNA"/>
</dbReference>
<dbReference type="Proteomes" id="UP000030765">
    <property type="component" value="Unassembled WGS sequence"/>
</dbReference>
<sequence length="75" mass="8537">MVYSPGAPAFGNWQPDHWALVECSDRKNELSTTNIRTFECSSGRCARNICHRMLDRSMDRCMQQLHGPGHGTEKL</sequence>
<protein>
    <submittedName>
        <fullName evidence="1 2">Protein FAM84A</fullName>
    </submittedName>
</protein>
<dbReference type="EMBL" id="ATLV01025134">
    <property type="status" value="NOT_ANNOTATED_CDS"/>
    <property type="molecule type" value="Genomic_DNA"/>
</dbReference>
<evidence type="ECO:0000313" key="3">
    <source>
        <dbReference type="Proteomes" id="UP000030765"/>
    </source>
</evidence>
<reference evidence="1 3" key="1">
    <citation type="journal article" date="2014" name="BMC Genomics">
        <title>Genome sequence of Anopheles sinensis provides insight into genetics basis of mosquito competence for malaria parasites.</title>
        <authorList>
            <person name="Zhou D."/>
            <person name="Zhang D."/>
            <person name="Ding G."/>
            <person name="Shi L."/>
            <person name="Hou Q."/>
            <person name="Ye Y."/>
            <person name="Xu Y."/>
            <person name="Zhou H."/>
            <person name="Xiong C."/>
            <person name="Li S."/>
            <person name="Yu J."/>
            <person name="Hong S."/>
            <person name="Yu X."/>
            <person name="Zou P."/>
            <person name="Chen C."/>
            <person name="Chang X."/>
            <person name="Wang W."/>
            <person name="Lv Y."/>
            <person name="Sun Y."/>
            <person name="Ma L."/>
            <person name="Shen B."/>
            <person name="Zhu C."/>
        </authorList>
    </citation>
    <scope>NUCLEOTIDE SEQUENCE [LARGE SCALE GENOMIC DNA]</scope>
</reference>